<evidence type="ECO:0000313" key="2">
    <source>
        <dbReference type="EMBL" id="TPP64143.1"/>
    </source>
</evidence>
<protein>
    <submittedName>
        <fullName evidence="2">Uncharacterized protein</fullName>
    </submittedName>
</protein>
<evidence type="ECO:0000313" key="3">
    <source>
        <dbReference type="Proteomes" id="UP000316759"/>
    </source>
</evidence>
<keyword evidence="3" id="KW-1185">Reference proteome</keyword>
<gene>
    <name evidence="2" type="ORF">FGIG_06576</name>
</gene>
<evidence type="ECO:0000256" key="1">
    <source>
        <dbReference type="SAM" id="MobiDB-lite"/>
    </source>
</evidence>
<feature type="region of interest" description="Disordered" evidence="1">
    <location>
        <begin position="66"/>
        <end position="102"/>
    </location>
</feature>
<dbReference type="Proteomes" id="UP000316759">
    <property type="component" value="Unassembled WGS sequence"/>
</dbReference>
<comment type="caution">
    <text evidence="2">The sequence shown here is derived from an EMBL/GenBank/DDBJ whole genome shotgun (WGS) entry which is preliminary data.</text>
</comment>
<accession>A0A504YSD3</accession>
<organism evidence="2 3">
    <name type="scientific">Fasciola gigantica</name>
    <name type="common">Giant liver fluke</name>
    <dbReference type="NCBI Taxonomy" id="46835"/>
    <lineage>
        <taxon>Eukaryota</taxon>
        <taxon>Metazoa</taxon>
        <taxon>Spiralia</taxon>
        <taxon>Lophotrochozoa</taxon>
        <taxon>Platyhelminthes</taxon>
        <taxon>Trematoda</taxon>
        <taxon>Digenea</taxon>
        <taxon>Plagiorchiida</taxon>
        <taxon>Echinostomata</taxon>
        <taxon>Echinostomatoidea</taxon>
        <taxon>Fasciolidae</taxon>
        <taxon>Fasciola</taxon>
    </lineage>
</organism>
<feature type="compositionally biased region" description="Polar residues" evidence="1">
    <location>
        <begin position="89"/>
        <end position="99"/>
    </location>
</feature>
<dbReference type="EMBL" id="SUNJ01004819">
    <property type="protein sequence ID" value="TPP64143.1"/>
    <property type="molecule type" value="Genomic_DNA"/>
</dbReference>
<dbReference type="AlphaFoldDB" id="A0A504YSD3"/>
<feature type="compositionally biased region" description="Basic and acidic residues" evidence="1">
    <location>
        <begin position="70"/>
        <end position="88"/>
    </location>
</feature>
<name>A0A504YSD3_FASGI</name>
<reference evidence="2 3" key="1">
    <citation type="submission" date="2019-04" db="EMBL/GenBank/DDBJ databases">
        <title>Annotation for the trematode Fasciola gigantica.</title>
        <authorList>
            <person name="Choi Y.-J."/>
        </authorList>
    </citation>
    <scope>NUCLEOTIDE SEQUENCE [LARGE SCALE GENOMIC DNA]</scope>
    <source>
        <strain evidence="2">Uganda_cow_1</strain>
    </source>
</reference>
<sequence>MATGKNLCSCLHGRSQTTRSTTARAKRIVKMTCEQHHSFPVSDIMPIKVTSVRSAVPMQSFMVEVEDDGETRRETKPLGFNRFERDEQSVSTPSDSSLTPKEREKFHDTIVAFDSLLAEENWRREAVQMNAPQMPGSAPVENGVQNFSYALSEKQFRTIMGL</sequence>
<proteinExistence type="predicted"/>